<evidence type="ECO:0000313" key="1">
    <source>
        <dbReference type="Proteomes" id="UP000887577"/>
    </source>
</evidence>
<protein>
    <submittedName>
        <fullName evidence="2">N-acetyltransferase domain-containing protein</fullName>
    </submittedName>
</protein>
<dbReference type="AlphaFoldDB" id="A0A914Y4S6"/>
<dbReference type="Gene3D" id="3.40.630.30">
    <property type="match status" value="1"/>
</dbReference>
<dbReference type="WBParaSite" id="PSU_v2.g14442.t1">
    <property type="protein sequence ID" value="PSU_v2.g14442.t1"/>
    <property type="gene ID" value="PSU_v2.g14442"/>
</dbReference>
<dbReference type="PANTHER" id="PTHR47408:SF1">
    <property type="entry name" value="N-ACETYLTRANSFERASE DOMAIN-CONTAINING PROTEIN"/>
    <property type="match status" value="1"/>
</dbReference>
<keyword evidence="1" id="KW-1185">Reference proteome</keyword>
<organism evidence="1 2">
    <name type="scientific">Panagrolaimus superbus</name>
    <dbReference type="NCBI Taxonomy" id="310955"/>
    <lineage>
        <taxon>Eukaryota</taxon>
        <taxon>Metazoa</taxon>
        <taxon>Ecdysozoa</taxon>
        <taxon>Nematoda</taxon>
        <taxon>Chromadorea</taxon>
        <taxon>Rhabditida</taxon>
        <taxon>Tylenchina</taxon>
        <taxon>Panagrolaimomorpha</taxon>
        <taxon>Panagrolaimoidea</taxon>
        <taxon>Panagrolaimidae</taxon>
        <taxon>Panagrolaimus</taxon>
    </lineage>
</organism>
<dbReference type="Proteomes" id="UP000887577">
    <property type="component" value="Unplaced"/>
</dbReference>
<accession>A0A914Y4S6</accession>
<name>A0A914Y4S6_9BILA</name>
<dbReference type="InterPro" id="IPR016181">
    <property type="entry name" value="Acyl_CoA_acyltransferase"/>
</dbReference>
<reference evidence="2" key="1">
    <citation type="submission" date="2022-11" db="UniProtKB">
        <authorList>
            <consortium name="WormBaseParasite"/>
        </authorList>
    </citation>
    <scope>IDENTIFICATION</scope>
</reference>
<dbReference type="SUPFAM" id="SSF55729">
    <property type="entry name" value="Acyl-CoA N-acyltransferases (Nat)"/>
    <property type="match status" value="1"/>
</dbReference>
<proteinExistence type="predicted"/>
<dbReference type="PANTHER" id="PTHR47408">
    <property type="entry name" value="PROTEIN CBG01304-RELATED"/>
    <property type="match status" value="1"/>
</dbReference>
<evidence type="ECO:0000313" key="2">
    <source>
        <dbReference type="WBParaSite" id="PSU_v2.g14442.t1"/>
    </source>
</evidence>
<sequence length="175" mass="20355">MLFVDPKYRGQKIGTALMNKFSIGFQNRCLISEPFMSEKYAKSYGYNKIPEDNMRDLEIKIDKINLSPLLLSSLNGVTIRSANESDWPKIFEFDRKMLKYNIQRDKFIQLFCTQPNSYFKIAVNSSNNNDVVGICLLRCNHKIKAIFTGPFYADTLEIAENLFKFVLLFIKLLRP</sequence>
<dbReference type="CDD" id="cd04301">
    <property type="entry name" value="NAT_SF"/>
    <property type="match status" value="1"/>
</dbReference>